<feature type="compositionally biased region" description="Polar residues" evidence="2">
    <location>
        <begin position="1198"/>
        <end position="1209"/>
    </location>
</feature>
<keyword evidence="1" id="KW-0862">Zinc</keyword>
<feature type="region of interest" description="Disordered" evidence="2">
    <location>
        <begin position="364"/>
        <end position="394"/>
    </location>
</feature>
<dbReference type="GO" id="GO:0003676">
    <property type="term" value="F:nucleic acid binding"/>
    <property type="evidence" value="ECO:0007669"/>
    <property type="project" value="InterPro"/>
</dbReference>
<dbReference type="SMART" id="SM00343">
    <property type="entry name" value="ZnF_C2HC"/>
    <property type="match status" value="1"/>
</dbReference>
<dbReference type="InterPro" id="IPR001969">
    <property type="entry name" value="Aspartic_peptidase_AS"/>
</dbReference>
<dbReference type="EMBL" id="SSTE01021821">
    <property type="protein sequence ID" value="KAA0032111.1"/>
    <property type="molecule type" value="Genomic_DNA"/>
</dbReference>
<feature type="compositionally biased region" description="Pro residues" evidence="2">
    <location>
        <begin position="995"/>
        <end position="1004"/>
    </location>
</feature>
<evidence type="ECO:0000256" key="1">
    <source>
        <dbReference type="PROSITE-ProRule" id="PRU00047"/>
    </source>
</evidence>
<organism evidence="4 5">
    <name type="scientific">Cucumis melo var. makuwa</name>
    <name type="common">Oriental melon</name>
    <dbReference type="NCBI Taxonomy" id="1194695"/>
    <lineage>
        <taxon>Eukaryota</taxon>
        <taxon>Viridiplantae</taxon>
        <taxon>Streptophyta</taxon>
        <taxon>Embryophyta</taxon>
        <taxon>Tracheophyta</taxon>
        <taxon>Spermatophyta</taxon>
        <taxon>Magnoliopsida</taxon>
        <taxon>eudicotyledons</taxon>
        <taxon>Gunneridae</taxon>
        <taxon>Pentapetalae</taxon>
        <taxon>rosids</taxon>
        <taxon>fabids</taxon>
        <taxon>Cucurbitales</taxon>
        <taxon>Cucurbitaceae</taxon>
        <taxon>Benincaseae</taxon>
        <taxon>Cucumis</taxon>
    </lineage>
</organism>
<keyword evidence="1" id="KW-0863">Zinc-finger</keyword>
<dbReference type="GO" id="GO:0008270">
    <property type="term" value="F:zinc ion binding"/>
    <property type="evidence" value="ECO:0007669"/>
    <property type="project" value="UniProtKB-KW"/>
</dbReference>
<evidence type="ECO:0000313" key="5">
    <source>
        <dbReference type="Proteomes" id="UP000321393"/>
    </source>
</evidence>
<name>A0A5A7SRD1_CUCMM</name>
<protein>
    <submittedName>
        <fullName evidence="4">Gag protease polyprotein</fullName>
    </submittedName>
</protein>
<dbReference type="GO" id="GO:0004190">
    <property type="term" value="F:aspartic-type endopeptidase activity"/>
    <property type="evidence" value="ECO:0007669"/>
    <property type="project" value="InterPro"/>
</dbReference>
<dbReference type="PROSITE" id="PS50158">
    <property type="entry name" value="ZF_CCHC"/>
    <property type="match status" value="1"/>
</dbReference>
<dbReference type="PROSITE" id="PS00141">
    <property type="entry name" value="ASP_PROTEASE"/>
    <property type="match status" value="1"/>
</dbReference>
<gene>
    <name evidence="4" type="ORF">E6C27_scaffold452G00070</name>
</gene>
<comment type="caution">
    <text evidence="4">The sequence shown here is derived from an EMBL/GenBank/DDBJ whole genome shotgun (WGS) entry which is preliminary data.</text>
</comment>
<evidence type="ECO:0000259" key="3">
    <source>
        <dbReference type="PROSITE" id="PS50158"/>
    </source>
</evidence>
<dbReference type="InterPro" id="IPR005162">
    <property type="entry name" value="Retrotrans_gag_dom"/>
</dbReference>
<dbReference type="Pfam" id="PF08284">
    <property type="entry name" value="RVP_2"/>
    <property type="match status" value="1"/>
</dbReference>
<keyword evidence="1" id="KW-0479">Metal-binding</keyword>
<evidence type="ECO:0000256" key="2">
    <source>
        <dbReference type="SAM" id="MobiDB-lite"/>
    </source>
</evidence>
<feature type="region of interest" description="Disordered" evidence="2">
    <location>
        <begin position="166"/>
        <end position="185"/>
    </location>
</feature>
<dbReference type="PANTHER" id="PTHR34482:SF49">
    <property type="entry name" value="RETROTRANSPOSON GAG DOMAIN-CONTAINING PROTEIN"/>
    <property type="match status" value="1"/>
</dbReference>
<feature type="region of interest" description="Disordered" evidence="2">
    <location>
        <begin position="1198"/>
        <end position="1232"/>
    </location>
</feature>
<dbReference type="Proteomes" id="UP000321393">
    <property type="component" value="Unassembled WGS sequence"/>
</dbReference>
<dbReference type="InterPro" id="IPR001878">
    <property type="entry name" value="Znf_CCHC"/>
</dbReference>
<feature type="compositionally biased region" description="Polar residues" evidence="2">
    <location>
        <begin position="364"/>
        <end position="376"/>
    </location>
</feature>
<keyword evidence="4" id="KW-0378">Hydrolase</keyword>
<dbReference type="PANTHER" id="PTHR34482">
    <property type="entry name" value="DNA DAMAGE-INDUCIBLE PROTEIN 1-LIKE"/>
    <property type="match status" value="1"/>
</dbReference>
<evidence type="ECO:0000313" key="4">
    <source>
        <dbReference type="EMBL" id="KAA0032111.1"/>
    </source>
</evidence>
<feature type="compositionally biased region" description="Low complexity" evidence="2">
    <location>
        <begin position="985"/>
        <end position="994"/>
    </location>
</feature>
<keyword evidence="4" id="KW-0645">Protease</keyword>
<proteinExistence type="predicted"/>
<feature type="compositionally biased region" description="Basic residues" evidence="2">
    <location>
        <begin position="963"/>
        <end position="979"/>
    </location>
</feature>
<dbReference type="OrthoDB" id="1738534at2759"/>
<sequence>MLDVWYSVVMLTGYVVDWNCMSMDLEVTVRGYHNGVRIGNAYGNSGCNCLNLYYLTGKAYGDFCALLICASFGSTRLICASFGSTRLICASFGSTSLICASFGSTRLMCASFGSTRLICAFYGTTRLLCRVKAQRGADRREAGRTREGHMDVSGFLIASAMEMPPRRGARRGGRGGRGRGRGRVQPEVQPVAQATDPAALVTHADLAVVSDQLSAEAKHLRDFRKYNPTTFDGSLEDPTRAQLWLSSLETIFRYMKCPEDQKITWQQFKESFYTKFFSASLRDAKRQEFLNLEQSDMTVEQYDAEFDMLSRFAPEMIATEAARADKFVRGLRLDIQGLVRAFRPATYADALRLAVDLSLQERANSSKTDGRGSTSGQKRKAEQQPVPVPQRNFRSGGEFRRFQQKPFEAERDRALLLYSCLILELYVDGPEVTVRYVVVIGLDIDHGVWTGKDNGLVWTEGTRLICASFGSTGLICASFGSTGLMCASFGSTRLMCASFGSTRLICAFYGTTRLLCRVRAQRGADRREAGRTREGHMDASGFLIASAISSELKSSHREVHVGLWAVHRSELHSKSVCMSYEQRVQRWADRRWARRMREGHRDASGFLYASADVYCYSLFSLSDRVMPVAQATDPAAPVTYGDLIAMEQRFRDLIMQMREQQQPALPAPAPVPVMPQVMPDQLSAEAKHLRDFKKYNPTTFDGSLEDPTRAQMWLSSLKTIFRYMKCPKDQKVQCAVFMLTNRGTAWWETAERMLGGDVGQITWEQFKESFYAKFFSASLRDAKRQEFLNLDKTGSYLSFLEGNRGLTLKFTVDPLSVDSIGGHNQVSGKGFPTTGPRIEARNVVIHRGLHVTRPLVVACVPSGVRSCLRIDPDAGCSCTLGICASFGSTRLICASFGSTRLICASLGITRLIAVSFGITRLIRASFRIARLICAFYRTTRLLCKGTARGRLTRGRKDAEMPRRRGARRGGRGGRGRGARRVQPEVQPVAQATDPAVPPAPPAPAPVPVVPQVMPDQLSAEAKHLRDFRKYNPMTFDGSLEDPTRAQLLLSSLETIFRYMKCPEDQKVQCAVFMLTDRGTAWWETTERMLGGDVGQITWQQFKESFYTKFFSASLRDAKRQEFLNLEQGDMIVEQYDVEFDMLSRFAPEMIATEAARADKFVRGLRLDIQGLVRAFRPAIHADALRLAVDLSLQERANSSKAAGRGSTSGQKRKAEQQPIPVPQRHFRPGGEFRRFQQKPFEAKEAARGKPLCATCGKHHLGRCLFGTRTCFKCTQEGHTADRCPMRLTRNAQNQGAGAQHQGKVFATNKTEAERAGTVVTGTLPVLGHYALVLFDSGSSHSFISSAFVLMPA</sequence>
<feature type="region of interest" description="Disordered" evidence="2">
    <location>
        <begin position="952"/>
        <end position="1004"/>
    </location>
</feature>
<accession>A0A5A7SRD1</accession>
<reference evidence="4 5" key="1">
    <citation type="submission" date="2019-08" db="EMBL/GenBank/DDBJ databases">
        <title>Draft genome sequences of two oriental melons (Cucumis melo L. var makuwa).</title>
        <authorList>
            <person name="Kwon S.-Y."/>
        </authorList>
    </citation>
    <scope>NUCLEOTIDE SEQUENCE [LARGE SCALE GENOMIC DNA]</scope>
    <source>
        <strain evidence="5">cv. SW 3</strain>
        <tissue evidence="4">Leaf</tissue>
    </source>
</reference>
<feature type="domain" description="CCHC-type" evidence="3">
    <location>
        <begin position="1270"/>
        <end position="1284"/>
    </location>
</feature>
<dbReference type="GO" id="GO:0006508">
    <property type="term" value="P:proteolysis"/>
    <property type="evidence" value="ECO:0007669"/>
    <property type="project" value="UniProtKB-KW"/>
</dbReference>
<feature type="compositionally biased region" description="Basic residues" evidence="2">
    <location>
        <begin position="167"/>
        <end position="182"/>
    </location>
</feature>
<dbReference type="Pfam" id="PF03732">
    <property type="entry name" value="Retrotrans_gag"/>
    <property type="match status" value="2"/>
</dbReference>